<dbReference type="Gene3D" id="3.30.300.30">
    <property type="match status" value="1"/>
</dbReference>
<accession>A0A448Z3C2</accession>
<dbReference type="InterPro" id="IPR045851">
    <property type="entry name" value="AMP-bd_C_sf"/>
</dbReference>
<dbReference type="Pfam" id="PF00501">
    <property type="entry name" value="AMP-binding"/>
    <property type="match status" value="1"/>
</dbReference>
<keyword evidence="3" id="KW-0547">Nucleotide-binding</keyword>
<dbReference type="GO" id="GO:0005886">
    <property type="term" value="C:plasma membrane"/>
    <property type="evidence" value="ECO:0007669"/>
    <property type="project" value="TreeGrafter"/>
</dbReference>
<evidence type="ECO:0000256" key="4">
    <source>
        <dbReference type="ARBA" id="ARBA00022840"/>
    </source>
</evidence>
<dbReference type="PANTHER" id="PTHR43107:SF15">
    <property type="entry name" value="FATTY ACID TRANSPORT PROTEIN 3, ISOFORM A"/>
    <property type="match status" value="1"/>
</dbReference>
<dbReference type="InterPro" id="IPR000873">
    <property type="entry name" value="AMP-dep_synth/lig_dom"/>
</dbReference>
<dbReference type="GO" id="GO:0005324">
    <property type="term" value="F:long-chain fatty acid transmembrane transporter activity"/>
    <property type="evidence" value="ECO:0007669"/>
    <property type="project" value="TreeGrafter"/>
</dbReference>
<dbReference type="GO" id="GO:0005524">
    <property type="term" value="F:ATP binding"/>
    <property type="evidence" value="ECO:0007669"/>
    <property type="project" value="UniProtKB-KW"/>
</dbReference>
<proteinExistence type="inferred from homology"/>
<dbReference type="SUPFAM" id="SSF56801">
    <property type="entry name" value="Acetyl-CoA synthetase-like"/>
    <property type="match status" value="1"/>
</dbReference>
<evidence type="ECO:0000256" key="3">
    <source>
        <dbReference type="ARBA" id="ARBA00022741"/>
    </source>
</evidence>
<keyword evidence="4" id="KW-0067">ATP-binding</keyword>
<dbReference type="GO" id="GO:0004467">
    <property type="term" value="F:long-chain fatty acid-CoA ligase activity"/>
    <property type="evidence" value="ECO:0007669"/>
    <property type="project" value="TreeGrafter"/>
</dbReference>
<evidence type="ECO:0000313" key="7">
    <source>
        <dbReference type="EMBL" id="VEU36566.1"/>
    </source>
</evidence>
<name>A0A448Z3C2_9STRA</name>
<evidence type="ECO:0000259" key="5">
    <source>
        <dbReference type="Pfam" id="PF00501"/>
    </source>
</evidence>
<feature type="domain" description="AMP-binding enzyme C-terminal" evidence="6">
    <location>
        <begin position="571"/>
        <end position="637"/>
    </location>
</feature>
<dbReference type="OrthoDB" id="288590at2759"/>
<dbReference type="InterPro" id="IPR025110">
    <property type="entry name" value="AMP-bd_C"/>
</dbReference>
<dbReference type="EMBL" id="CAACVS010000094">
    <property type="protein sequence ID" value="VEU36566.1"/>
    <property type="molecule type" value="Genomic_DNA"/>
</dbReference>
<gene>
    <name evidence="7" type="ORF">PSNMU_V1.4_AUG-EV-PASAV3_0033280</name>
</gene>
<evidence type="ECO:0000256" key="2">
    <source>
        <dbReference type="ARBA" id="ARBA00022598"/>
    </source>
</evidence>
<protein>
    <submittedName>
        <fullName evidence="7">Uncharacterized protein</fullName>
    </submittedName>
</protein>
<dbReference type="Gene3D" id="3.40.50.12780">
    <property type="entry name" value="N-terminal domain of ligase-like"/>
    <property type="match status" value="1"/>
</dbReference>
<reference evidence="7 8" key="1">
    <citation type="submission" date="2019-01" db="EMBL/GenBank/DDBJ databases">
        <authorList>
            <person name="Ferrante I. M."/>
        </authorList>
    </citation>
    <scope>NUCLEOTIDE SEQUENCE [LARGE SCALE GENOMIC DNA]</scope>
    <source>
        <strain evidence="7 8">B856</strain>
    </source>
</reference>
<evidence type="ECO:0000313" key="8">
    <source>
        <dbReference type="Proteomes" id="UP000291116"/>
    </source>
</evidence>
<dbReference type="Pfam" id="PF13193">
    <property type="entry name" value="AMP-binding_C"/>
    <property type="match status" value="1"/>
</dbReference>
<organism evidence="7 8">
    <name type="scientific">Pseudo-nitzschia multistriata</name>
    <dbReference type="NCBI Taxonomy" id="183589"/>
    <lineage>
        <taxon>Eukaryota</taxon>
        <taxon>Sar</taxon>
        <taxon>Stramenopiles</taxon>
        <taxon>Ochrophyta</taxon>
        <taxon>Bacillariophyta</taxon>
        <taxon>Bacillariophyceae</taxon>
        <taxon>Bacillariophycidae</taxon>
        <taxon>Bacillariales</taxon>
        <taxon>Bacillariaceae</taxon>
        <taxon>Pseudo-nitzschia</taxon>
    </lineage>
</organism>
<dbReference type="InterPro" id="IPR020845">
    <property type="entry name" value="AMP-binding_CS"/>
</dbReference>
<sequence length="684" mass="74891">MYWWAVSAAFAVVVVALVRYWHLDSFVLGLLSLLDLLLAIKRRARSVQTKSPEWTMADTIEESCSKHWDNLLMVMAGQNDDSQCPSVSSPSQNQKPKAQMTYGEAEMASSAVARWITATTASKAALCEPDDAVAIFMPSSCEFVAALFGLIRSGVRAALVNTELRGTSLVHALTSALDRGSDAGAAGARGVRAVLVSPGLKHVFDSLREAGQLPSSIAVIECGAGCELDPWTETRRFAFHGRQAQPKSKASGWDGTCLYIYTSGTTGFPKASKMNHMRIWMMGCAGKKLCRLRSGDRLYCPLPLHHSSGLGLGLGACLQSGCTTVVRPKFSVRQFSRDIATHRCTGVQYIGEMARYLVSAPPSPFDSDVRLRFALGNGMPQEIWLPFQKRYNIDLVNEFYASTEGNVNVFNGTGVAPGACGIVPLGFGWIYPIGIFRYDTDTGELLRDATTGLCVPASPNEPGELLGLIKSSDPTRRFDGYTNHSATRSKIVSNVCRKGDRYFRSGDLLRQDRRGFLYFCDRVGETFRWKGENVSTSEVARALLECRGNGVGSNTQAAGATEAKGDTAWFAEAVVYGVEVEGYPGRAGMATVVMNEGASSNKWQDSLWRSLQAELPRYAQPLFLRIATEIEKTSTQKYKKKKLQDESFFDCGGDAVYFRDDAANRFVPMDETIHHGILSGNRRV</sequence>
<evidence type="ECO:0000256" key="1">
    <source>
        <dbReference type="ARBA" id="ARBA00006432"/>
    </source>
</evidence>
<keyword evidence="8" id="KW-1185">Reference proteome</keyword>
<feature type="domain" description="AMP-dependent synthetase/ligase" evidence="5">
    <location>
        <begin position="97"/>
        <end position="422"/>
    </location>
</feature>
<keyword evidence="2" id="KW-0436">Ligase</keyword>
<dbReference type="GO" id="GO:0044539">
    <property type="term" value="P:long-chain fatty acid import into cell"/>
    <property type="evidence" value="ECO:0007669"/>
    <property type="project" value="TreeGrafter"/>
</dbReference>
<evidence type="ECO:0000259" key="6">
    <source>
        <dbReference type="Pfam" id="PF13193"/>
    </source>
</evidence>
<dbReference type="AlphaFoldDB" id="A0A448Z3C2"/>
<dbReference type="PANTHER" id="PTHR43107">
    <property type="entry name" value="LONG-CHAIN FATTY ACID TRANSPORT PROTEIN"/>
    <property type="match status" value="1"/>
</dbReference>
<dbReference type="Proteomes" id="UP000291116">
    <property type="component" value="Unassembled WGS sequence"/>
</dbReference>
<dbReference type="InterPro" id="IPR042099">
    <property type="entry name" value="ANL_N_sf"/>
</dbReference>
<comment type="similarity">
    <text evidence="1">Belongs to the ATP-dependent AMP-binding enzyme family.</text>
</comment>
<dbReference type="PROSITE" id="PS00455">
    <property type="entry name" value="AMP_BINDING"/>
    <property type="match status" value="1"/>
</dbReference>